<dbReference type="OrthoDB" id="9993393at2759"/>
<accession>A0A815UF65</accession>
<evidence type="ECO:0008006" key="7">
    <source>
        <dbReference type="Google" id="ProtNLM"/>
    </source>
</evidence>
<reference evidence="5" key="1">
    <citation type="submission" date="2021-02" db="EMBL/GenBank/DDBJ databases">
        <authorList>
            <person name="Nowell W R."/>
        </authorList>
    </citation>
    <scope>NUCLEOTIDE SEQUENCE</scope>
</reference>
<feature type="signal peptide" evidence="2">
    <location>
        <begin position="1"/>
        <end position="15"/>
    </location>
</feature>
<evidence type="ECO:0000313" key="3">
    <source>
        <dbReference type="EMBL" id="CAF0955446.1"/>
    </source>
</evidence>
<protein>
    <recommendedName>
        <fullName evidence="7">EGF-like domain-containing protein</fullName>
    </recommendedName>
</protein>
<dbReference type="Proteomes" id="UP000663877">
    <property type="component" value="Unassembled WGS sequence"/>
</dbReference>
<keyword evidence="6" id="KW-1185">Reference proteome</keyword>
<evidence type="ECO:0000313" key="6">
    <source>
        <dbReference type="Proteomes" id="UP000663832"/>
    </source>
</evidence>
<organism evidence="5 6">
    <name type="scientific">Adineta steineri</name>
    <dbReference type="NCBI Taxonomy" id="433720"/>
    <lineage>
        <taxon>Eukaryota</taxon>
        <taxon>Metazoa</taxon>
        <taxon>Spiralia</taxon>
        <taxon>Gnathifera</taxon>
        <taxon>Rotifera</taxon>
        <taxon>Eurotatoria</taxon>
        <taxon>Bdelloidea</taxon>
        <taxon>Adinetida</taxon>
        <taxon>Adinetidae</taxon>
        <taxon>Adineta</taxon>
    </lineage>
</organism>
<evidence type="ECO:0000313" key="4">
    <source>
        <dbReference type="EMBL" id="CAF1520841.1"/>
    </source>
</evidence>
<keyword evidence="1" id="KW-0812">Transmembrane</keyword>
<keyword evidence="2" id="KW-0732">Signal</keyword>
<dbReference type="EMBL" id="CAJNOM010000612">
    <property type="protein sequence ID" value="CAF1521816.1"/>
    <property type="molecule type" value="Genomic_DNA"/>
</dbReference>
<dbReference type="AlphaFoldDB" id="A0A815UF65"/>
<proteinExistence type="predicted"/>
<evidence type="ECO:0000256" key="1">
    <source>
        <dbReference type="SAM" id="Phobius"/>
    </source>
</evidence>
<evidence type="ECO:0000256" key="2">
    <source>
        <dbReference type="SAM" id="SignalP"/>
    </source>
</evidence>
<keyword evidence="1" id="KW-0472">Membrane</keyword>
<dbReference type="Proteomes" id="UP000663832">
    <property type="component" value="Unassembled WGS sequence"/>
</dbReference>
<name>A0A815UF65_9BILA</name>
<feature type="transmembrane region" description="Helical" evidence="1">
    <location>
        <begin position="70"/>
        <end position="94"/>
    </location>
</feature>
<keyword evidence="1" id="KW-1133">Transmembrane helix</keyword>
<sequence>MIFLGALLNVLFTMRIPYLNIPCIVNETCFHGQCIHVDDYLINWYEFCLCDHSYSGYECNEQTKLSRTDWFIILICLISCLFICFCLLCIPFFYSFLKDDFYPQIIECTRSTPYVEVSSPNSVKLTGMRIYRIPSEHLSRRQTIIDGLIPLHTISSLAYLTHFSNPRFQRRNEQIHTSTNEFN</sequence>
<feature type="chain" id="PRO_5036229023" description="EGF-like domain-containing protein" evidence="2">
    <location>
        <begin position="16"/>
        <end position="183"/>
    </location>
</feature>
<evidence type="ECO:0000313" key="5">
    <source>
        <dbReference type="EMBL" id="CAF1521816.1"/>
    </source>
</evidence>
<dbReference type="EMBL" id="CAJNOM010000609">
    <property type="protein sequence ID" value="CAF1520841.1"/>
    <property type="molecule type" value="Genomic_DNA"/>
</dbReference>
<dbReference type="EMBL" id="CAJNOI010000054">
    <property type="protein sequence ID" value="CAF0955446.1"/>
    <property type="molecule type" value="Genomic_DNA"/>
</dbReference>
<comment type="caution">
    <text evidence="5">The sequence shown here is derived from an EMBL/GenBank/DDBJ whole genome shotgun (WGS) entry which is preliminary data.</text>
</comment>
<gene>
    <name evidence="3" type="ORF">BJG266_LOCUS13451</name>
    <name evidence="4" type="ORF">QVE165_LOCUS44776</name>
    <name evidence="5" type="ORF">QVE165_LOCUS44846</name>
</gene>